<dbReference type="PRINTS" id="PR00176">
    <property type="entry name" value="NANEUSMPORT"/>
</dbReference>
<comment type="similarity">
    <text evidence="7">Belongs to the sodium:neurotransmitter symporter (SNF) (TC 2.A.22) family.</text>
</comment>
<feature type="transmembrane region" description="Helical" evidence="8">
    <location>
        <begin position="125"/>
        <end position="152"/>
    </location>
</feature>
<dbReference type="Pfam" id="PF00209">
    <property type="entry name" value="SNF"/>
    <property type="match status" value="1"/>
</dbReference>
<evidence type="ECO:0000256" key="5">
    <source>
        <dbReference type="ARBA" id="ARBA00023136"/>
    </source>
</evidence>
<dbReference type="PROSITE" id="PS50267">
    <property type="entry name" value="NA_NEUROTRAN_SYMP_3"/>
    <property type="match status" value="1"/>
</dbReference>
<evidence type="ECO:0000256" key="2">
    <source>
        <dbReference type="ARBA" id="ARBA00022448"/>
    </source>
</evidence>
<dbReference type="Ensembl" id="ENSSSCT00055016937.1">
    <property type="protein sequence ID" value="ENSSSCP00055013370.1"/>
    <property type="gene ID" value="ENSSSCG00055008484.1"/>
</dbReference>
<feature type="transmembrane region" description="Helical" evidence="8">
    <location>
        <begin position="83"/>
        <end position="104"/>
    </location>
</feature>
<dbReference type="InterPro" id="IPR000175">
    <property type="entry name" value="Na/ntran_symport"/>
</dbReference>
<evidence type="ECO:0000313" key="9">
    <source>
        <dbReference type="Ensembl" id="ENSSSCP00055013370.1"/>
    </source>
</evidence>
<dbReference type="Ensembl" id="ENSSSCT00040056963.1">
    <property type="protein sequence ID" value="ENSSSCP00040023680.1"/>
    <property type="gene ID" value="ENSSSCG00040041359.1"/>
</dbReference>
<comment type="subcellular location">
    <subcellularLocation>
        <location evidence="1">Membrane</location>
        <topology evidence="1">Multi-pass membrane protein</topology>
    </subcellularLocation>
</comment>
<proteinExistence type="inferred from homology"/>
<dbReference type="Proteomes" id="UP000694724">
    <property type="component" value="Unplaced"/>
</dbReference>
<evidence type="ECO:0000256" key="3">
    <source>
        <dbReference type="ARBA" id="ARBA00022692"/>
    </source>
</evidence>
<keyword evidence="5 8" id="KW-0472">Membrane</keyword>
<dbReference type="SUPFAM" id="SSF161070">
    <property type="entry name" value="SNF-like"/>
    <property type="match status" value="1"/>
</dbReference>
<dbReference type="PROSITE" id="PS00610">
    <property type="entry name" value="NA_NEUROTRAN_SYMP_1"/>
    <property type="match status" value="1"/>
</dbReference>
<keyword evidence="3 7" id="KW-0812">Transmembrane</keyword>
<feature type="transmembrane region" description="Helical" evidence="8">
    <location>
        <begin position="53"/>
        <end position="71"/>
    </location>
</feature>
<feature type="binding site" evidence="6">
    <location>
        <position position="66"/>
    </location>
    <ligand>
        <name>Na(+)</name>
        <dbReference type="ChEBI" id="CHEBI:29101"/>
        <label>1</label>
    </ligand>
</feature>
<evidence type="ECO:0000256" key="1">
    <source>
        <dbReference type="ARBA" id="ARBA00004141"/>
    </source>
</evidence>
<dbReference type="GO" id="GO:0046872">
    <property type="term" value="F:metal ion binding"/>
    <property type="evidence" value="ECO:0007669"/>
    <property type="project" value="UniProtKB-KW"/>
</dbReference>
<dbReference type="PANTHER" id="PTHR11616">
    <property type="entry name" value="SODIUM/CHLORIDE DEPENDENT TRANSPORTER"/>
    <property type="match status" value="1"/>
</dbReference>
<keyword evidence="7" id="KW-0769">Symport</keyword>
<evidence type="ECO:0000313" key="10">
    <source>
        <dbReference type="Proteomes" id="UP000694724"/>
    </source>
</evidence>
<keyword evidence="4 8" id="KW-1133">Transmembrane helix</keyword>
<evidence type="ECO:0000256" key="4">
    <source>
        <dbReference type="ARBA" id="ARBA00022989"/>
    </source>
</evidence>
<feature type="binding site" evidence="6">
    <location>
        <position position="61"/>
    </location>
    <ligand>
        <name>Na(+)</name>
        <dbReference type="ChEBI" id="CHEBI:29101"/>
        <label>1</label>
    </ligand>
</feature>
<dbReference type="InterPro" id="IPR037272">
    <property type="entry name" value="SNS_sf"/>
</dbReference>
<gene>
    <name evidence="9" type="primary">SLC6A1</name>
</gene>
<keyword evidence="6" id="KW-0915">Sodium</keyword>
<protein>
    <recommendedName>
        <fullName evidence="7">Transporter</fullName>
    </recommendedName>
</protein>
<dbReference type="GO" id="GO:0015293">
    <property type="term" value="F:symporter activity"/>
    <property type="evidence" value="ECO:0007669"/>
    <property type="project" value="UniProtKB-KW"/>
</dbReference>
<sequence>MATNSSKVADGQISTEVSEVPVANDKPKTLVVKVQKKAADLPDRDTWKGRFDFLMSCVGYAIGLGNVWRFPYLCGKNGGGAFLIPYFLTLIFAGVPLFLLECSLGQYTSIGGLGVWKLAPMFKGVGLAAAVLSFWLNIYYIVIISWAIYYLYNSFTTVSGPWDLPSKGGRRRPCPLPARASILPTGLVLRVGAGHLVLSSPCLPTSPSIVIPFHGD</sequence>
<keyword evidence="2 7" id="KW-0813">Transport</keyword>
<accession>A0A8D1Q7J9</accession>
<evidence type="ECO:0000256" key="8">
    <source>
        <dbReference type="SAM" id="Phobius"/>
    </source>
</evidence>
<evidence type="ECO:0000256" key="6">
    <source>
        <dbReference type="PIRSR" id="PIRSR600175-1"/>
    </source>
</evidence>
<dbReference type="GO" id="GO:0016020">
    <property type="term" value="C:membrane"/>
    <property type="evidence" value="ECO:0007669"/>
    <property type="project" value="UniProtKB-SubCell"/>
</dbReference>
<dbReference type="PANTHER" id="PTHR11616:SF138">
    <property type="entry name" value="SODIUM- AND CHLORIDE-DEPENDENT GABA TRANSPORTER 1"/>
    <property type="match status" value="1"/>
</dbReference>
<evidence type="ECO:0000256" key="7">
    <source>
        <dbReference type="RuleBase" id="RU003732"/>
    </source>
</evidence>
<dbReference type="AlphaFoldDB" id="A0A8D1Q7J9"/>
<keyword evidence="6" id="KW-0479">Metal-binding</keyword>
<organism evidence="9 10">
    <name type="scientific">Sus scrofa</name>
    <name type="common">Pig</name>
    <dbReference type="NCBI Taxonomy" id="9823"/>
    <lineage>
        <taxon>Eukaryota</taxon>
        <taxon>Metazoa</taxon>
        <taxon>Chordata</taxon>
        <taxon>Craniata</taxon>
        <taxon>Vertebrata</taxon>
        <taxon>Euteleostomi</taxon>
        <taxon>Mammalia</taxon>
        <taxon>Eutheria</taxon>
        <taxon>Laurasiatheria</taxon>
        <taxon>Artiodactyla</taxon>
        <taxon>Suina</taxon>
        <taxon>Suidae</taxon>
        <taxon>Sus</taxon>
    </lineage>
</organism>
<reference evidence="9" key="1">
    <citation type="submission" date="2025-05" db="UniProtKB">
        <authorList>
            <consortium name="Ensembl"/>
        </authorList>
    </citation>
    <scope>IDENTIFICATION</scope>
</reference>
<feature type="binding site" evidence="6">
    <location>
        <position position="59"/>
    </location>
    <ligand>
        <name>Na(+)</name>
        <dbReference type="ChEBI" id="CHEBI:29101"/>
        <label>1</label>
    </ligand>
</feature>
<name>A0A8D1Q7J9_PIG</name>
<dbReference type="Proteomes" id="UP000694722">
    <property type="component" value="Unplaced"/>
</dbReference>